<dbReference type="Proteomes" id="UP001153555">
    <property type="component" value="Unassembled WGS sequence"/>
</dbReference>
<accession>A0A9N7RQE3</accession>
<dbReference type="Pfam" id="PF03732">
    <property type="entry name" value="Retrotrans_gag"/>
    <property type="match status" value="1"/>
</dbReference>
<evidence type="ECO:0000259" key="3">
    <source>
        <dbReference type="Pfam" id="PF03732"/>
    </source>
</evidence>
<dbReference type="OrthoDB" id="2272416at2759"/>
<evidence type="ECO:0000256" key="1">
    <source>
        <dbReference type="SAM" id="MobiDB-lite"/>
    </source>
</evidence>
<feature type="compositionally biased region" description="Low complexity" evidence="1">
    <location>
        <begin position="79"/>
        <end position="94"/>
    </location>
</feature>
<feature type="non-terminal residue" evidence="4">
    <location>
        <position position="1"/>
    </location>
</feature>
<comment type="caution">
    <text evidence="4">The sequence shown here is derived from an EMBL/GenBank/DDBJ whole genome shotgun (WGS) entry which is preliminary data.</text>
</comment>
<keyword evidence="2" id="KW-0472">Membrane</keyword>
<feature type="region of interest" description="Disordered" evidence="1">
    <location>
        <begin position="75"/>
        <end position="94"/>
    </location>
</feature>
<feature type="domain" description="Retrotransposon gag" evidence="3">
    <location>
        <begin position="147"/>
        <end position="225"/>
    </location>
</feature>
<feature type="transmembrane region" description="Helical" evidence="2">
    <location>
        <begin position="49"/>
        <end position="67"/>
    </location>
</feature>
<dbReference type="InterPro" id="IPR005162">
    <property type="entry name" value="Retrotrans_gag_dom"/>
</dbReference>
<gene>
    <name evidence="4" type="ORF">SHERM_06590</name>
</gene>
<reference evidence="4" key="1">
    <citation type="submission" date="2019-12" db="EMBL/GenBank/DDBJ databases">
        <authorList>
            <person name="Scholes J."/>
        </authorList>
    </citation>
    <scope>NUCLEOTIDE SEQUENCE</scope>
</reference>
<proteinExistence type="predicted"/>
<evidence type="ECO:0000256" key="2">
    <source>
        <dbReference type="SAM" id="Phobius"/>
    </source>
</evidence>
<keyword evidence="2" id="KW-0812">Transmembrane</keyword>
<organism evidence="4 5">
    <name type="scientific">Striga hermonthica</name>
    <name type="common">Purple witchweed</name>
    <name type="synonym">Buchnera hermonthica</name>
    <dbReference type="NCBI Taxonomy" id="68872"/>
    <lineage>
        <taxon>Eukaryota</taxon>
        <taxon>Viridiplantae</taxon>
        <taxon>Streptophyta</taxon>
        <taxon>Embryophyta</taxon>
        <taxon>Tracheophyta</taxon>
        <taxon>Spermatophyta</taxon>
        <taxon>Magnoliopsida</taxon>
        <taxon>eudicotyledons</taxon>
        <taxon>Gunneridae</taxon>
        <taxon>Pentapetalae</taxon>
        <taxon>asterids</taxon>
        <taxon>lamiids</taxon>
        <taxon>Lamiales</taxon>
        <taxon>Orobanchaceae</taxon>
        <taxon>Buchnereae</taxon>
        <taxon>Striga</taxon>
    </lineage>
</organism>
<evidence type="ECO:0000313" key="5">
    <source>
        <dbReference type="Proteomes" id="UP001153555"/>
    </source>
</evidence>
<sequence>IGRETGPTADRTNGFENLNSLNSVLTANGCHDLSTLILSNSSVMENSRLQYILIVLFVLVLNLVRLIQCRSMNTRNRNRQASPSPSPPRQHQAAPAMDLTQLIIQFQRMNAPTFAGTENPTAVVEWIKELDKIFAVLPLPDRQRVSLAAYQMKEDASDWWIDHWARRPEAELHALSWEQMKIMVRSKFLPQSFWDKMEHEFYHLQQGSSTVDEYIRTFTRMCLFAGDA</sequence>
<dbReference type="EMBL" id="CACSLK010031729">
    <property type="protein sequence ID" value="CAA0840167.1"/>
    <property type="molecule type" value="Genomic_DNA"/>
</dbReference>
<evidence type="ECO:0000313" key="4">
    <source>
        <dbReference type="EMBL" id="CAA0840167.1"/>
    </source>
</evidence>
<protein>
    <recommendedName>
        <fullName evidence="3">Retrotransposon gag domain-containing protein</fullName>
    </recommendedName>
</protein>
<dbReference type="AlphaFoldDB" id="A0A9N7RQE3"/>
<keyword evidence="5" id="KW-1185">Reference proteome</keyword>
<name>A0A9N7RQE3_STRHE</name>
<feature type="non-terminal residue" evidence="4">
    <location>
        <position position="228"/>
    </location>
</feature>
<keyword evidence="2" id="KW-1133">Transmembrane helix</keyword>